<evidence type="ECO:0000313" key="2">
    <source>
        <dbReference type="Proteomes" id="UP001321475"/>
    </source>
</evidence>
<proteinExistence type="predicted"/>
<keyword evidence="2" id="KW-1185">Reference proteome</keyword>
<dbReference type="Proteomes" id="UP001321475">
    <property type="component" value="Chromosome"/>
</dbReference>
<gene>
    <name evidence="1" type="ORF">GCM10025865_26440</name>
</gene>
<reference evidence="2" key="1">
    <citation type="journal article" date="2019" name="Int. J. Syst. Evol. Microbiol.">
        <title>The Global Catalogue of Microorganisms (GCM) 10K type strain sequencing project: providing services to taxonomists for standard genome sequencing and annotation.</title>
        <authorList>
            <consortium name="The Broad Institute Genomics Platform"/>
            <consortium name="The Broad Institute Genome Sequencing Center for Infectious Disease"/>
            <person name="Wu L."/>
            <person name="Ma J."/>
        </authorList>
    </citation>
    <scope>NUCLEOTIDE SEQUENCE [LARGE SCALE GENOMIC DNA]</scope>
    <source>
        <strain evidence="2">NBRC 108565</strain>
    </source>
</reference>
<accession>A0ABN6XF61</accession>
<organism evidence="1 2">
    <name type="scientific">Paraoerskovia sediminicola</name>
    <dbReference type="NCBI Taxonomy" id="1138587"/>
    <lineage>
        <taxon>Bacteria</taxon>
        <taxon>Bacillati</taxon>
        <taxon>Actinomycetota</taxon>
        <taxon>Actinomycetes</taxon>
        <taxon>Micrococcales</taxon>
        <taxon>Cellulomonadaceae</taxon>
        <taxon>Paraoerskovia</taxon>
    </lineage>
</organism>
<name>A0ABN6XF61_9CELL</name>
<evidence type="ECO:0000313" key="1">
    <source>
        <dbReference type="EMBL" id="BDZ43345.1"/>
    </source>
</evidence>
<protein>
    <submittedName>
        <fullName evidence="1">Uncharacterized protein</fullName>
    </submittedName>
</protein>
<dbReference type="EMBL" id="AP027729">
    <property type="protein sequence ID" value="BDZ43345.1"/>
    <property type="molecule type" value="Genomic_DNA"/>
</dbReference>
<sequence length="283" mass="28986">MANAAAAAPAVELSGTGAVARAEAGATGAATVEVAGANASMSDAAGLELGMSVVGDHTDTALVDGVSVAQDVTEGTDVVTRAIPDGIQMIAVLDSEEADTSIDFALDLPTGPSLESQADGSIHVIVPTEIEVEDQSDSARFDAEVDAILGGAANEDSLDNISEEQWTALEALEPVETSIEVVDTTVATVGAPWATDANGQPLQTTYELSGNTLTQHVQTDDTTAFPLTADPSWWWWTRTTAMCAGEIAVALVPGAKAARILVKAKSYIYRSAKLKSAAAKLGA</sequence>